<dbReference type="Gene3D" id="3.90.550.10">
    <property type="entry name" value="Spore Coat Polysaccharide Biosynthesis Protein SpsA, Chain A"/>
    <property type="match status" value="1"/>
</dbReference>
<organism evidence="2 3">
    <name type="scientific">Leptospira tipperaryensis</name>
    <dbReference type="NCBI Taxonomy" id="2564040"/>
    <lineage>
        <taxon>Bacteria</taxon>
        <taxon>Pseudomonadati</taxon>
        <taxon>Spirochaetota</taxon>
        <taxon>Spirochaetia</taxon>
        <taxon>Leptospirales</taxon>
        <taxon>Leptospiraceae</taxon>
        <taxon>Leptospira</taxon>
    </lineage>
</organism>
<sequence>MNSLPITVIIPTYNREQKVLNAIESVLKQTQLPAEILIVDDGSMDETVANIRERFSNSIQRIQILSKEHKGVSSARNLGVEKARSNWIAFLDSDDEWLPLKLERQWKYLQEHPEIRILQSLEVWIRNGKRVNPPIYLQKKGGSIFSESLEFCAITPSSVILEKELYVLSGGMDEDLPACEDYDLWLRISSQNEVALLSEELLIRYGGHEDQLSFQFPVMDRFRIYSILKLLNTQRLTDAQKEQAKAILFIKWNVLKQGRLKRNTWNETLDLLWNETIRDGFLSPSGESLRKFLLASENWTRA</sequence>
<keyword evidence="2" id="KW-0808">Transferase</keyword>
<dbReference type="RefSeq" id="WP_069607799.1">
    <property type="nucleotide sequence ID" value="NZ_CP015217.1"/>
</dbReference>
<reference evidence="2 3" key="1">
    <citation type="submission" date="2016-04" db="EMBL/GenBank/DDBJ databases">
        <title>Complete genome seqeunce of Leptospira alstonii serovar Room22.</title>
        <authorList>
            <person name="Nally J.E."/>
            <person name="Bayles D.O."/>
            <person name="Hurley D."/>
            <person name="Fanning S."/>
            <person name="McMahon B.J."/>
            <person name="Arent Z."/>
        </authorList>
    </citation>
    <scope>NUCLEOTIDE SEQUENCE [LARGE SCALE GENOMIC DNA]</scope>
    <source>
        <strain evidence="2 3">GWTS #1</strain>
    </source>
</reference>
<feature type="domain" description="Glycosyltransferase 2-like" evidence="1">
    <location>
        <begin position="7"/>
        <end position="122"/>
    </location>
</feature>
<dbReference type="GO" id="GO:0016740">
    <property type="term" value="F:transferase activity"/>
    <property type="evidence" value="ECO:0007669"/>
    <property type="project" value="UniProtKB-KW"/>
</dbReference>
<dbReference type="SUPFAM" id="SSF53448">
    <property type="entry name" value="Nucleotide-diphospho-sugar transferases"/>
    <property type="match status" value="1"/>
</dbReference>
<evidence type="ECO:0000313" key="2">
    <source>
        <dbReference type="EMBL" id="AOP34575.1"/>
    </source>
</evidence>
<dbReference type="KEGG" id="laj:A0128_12370"/>
<evidence type="ECO:0000259" key="1">
    <source>
        <dbReference type="Pfam" id="PF00535"/>
    </source>
</evidence>
<proteinExistence type="predicted"/>
<keyword evidence="3" id="KW-1185">Reference proteome</keyword>
<dbReference type="CDD" id="cd00761">
    <property type="entry name" value="Glyco_tranf_GTA_type"/>
    <property type="match status" value="1"/>
</dbReference>
<evidence type="ECO:0000313" key="3">
    <source>
        <dbReference type="Proteomes" id="UP000094197"/>
    </source>
</evidence>
<dbReference type="InterPro" id="IPR029044">
    <property type="entry name" value="Nucleotide-diphossugar_trans"/>
</dbReference>
<dbReference type="PANTHER" id="PTHR43685">
    <property type="entry name" value="GLYCOSYLTRANSFERASE"/>
    <property type="match status" value="1"/>
</dbReference>
<gene>
    <name evidence="2" type="ORF">A0128_12370</name>
</gene>
<dbReference type="InterPro" id="IPR001173">
    <property type="entry name" value="Glyco_trans_2-like"/>
</dbReference>
<name>A0A1D7UYD2_9LEPT</name>
<dbReference type="InterPro" id="IPR050834">
    <property type="entry name" value="Glycosyltransf_2"/>
</dbReference>
<dbReference type="AlphaFoldDB" id="A0A1D7UYD2"/>
<dbReference type="Proteomes" id="UP000094197">
    <property type="component" value="Chromosome 1"/>
</dbReference>
<dbReference type="Pfam" id="PF00535">
    <property type="entry name" value="Glycos_transf_2"/>
    <property type="match status" value="1"/>
</dbReference>
<dbReference type="OrthoDB" id="305760at2"/>
<dbReference type="PANTHER" id="PTHR43685:SF2">
    <property type="entry name" value="GLYCOSYLTRANSFERASE 2-LIKE DOMAIN-CONTAINING PROTEIN"/>
    <property type="match status" value="1"/>
</dbReference>
<dbReference type="EMBL" id="CP015217">
    <property type="protein sequence ID" value="AOP34575.1"/>
    <property type="molecule type" value="Genomic_DNA"/>
</dbReference>
<protein>
    <submittedName>
        <fullName evidence="2">Glycosyl transferase</fullName>
    </submittedName>
</protein>
<accession>A0A1D7UYD2</accession>